<keyword evidence="2" id="KW-1185">Reference proteome</keyword>
<sequence length="477" mass="53836">MGRNDRPQLCLECEVRRSCQPWTTFCTNSTKEYESSIQSTSDKAEVYERLSDCPVKGSVTELKQEGVFVFYCNFQVRGDGILRRSGRLARHNVSKLYLRRALSMLPHFASLVEKNCPEGQKACRGYGLLPWSSTARCGGVEGVTAALFFKTGRSLGSWMQSVGKDLWLLVSWLAESAFWDVEKLCEGVQKVSREQALAVLNARLAIGTVPQGGLAADFSLVDFTEKLVGEQHALNPEGSCSNLVVDCRGQHYECGLRTRIGGEQDIEFLEADKLRVRMRKVCDVNSILIGPKQKKVQWRLAFAACPRREYLSFWLCQIRTARKEFAKSTASEVRHPSLHVEKTKERFCATPESWGLSRHLPTIYRTARQPRTHITNDSTLATQYVPVAKIKFLKNLRLLCFTRIYHEGMTLTNAVMSYWYIISMRAASQRLLVQVVLISSTPWEIGLKRKSLLLESHPPLSGMIMSLTSGGDLKFSS</sequence>
<gene>
    <name evidence="1" type="ORF">SELMODRAFT_421172</name>
</gene>
<name>D8SE85_SELML</name>
<organism evidence="2">
    <name type="scientific">Selaginella moellendorffii</name>
    <name type="common">Spikemoss</name>
    <dbReference type="NCBI Taxonomy" id="88036"/>
    <lineage>
        <taxon>Eukaryota</taxon>
        <taxon>Viridiplantae</taxon>
        <taxon>Streptophyta</taxon>
        <taxon>Embryophyta</taxon>
        <taxon>Tracheophyta</taxon>
        <taxon>Lycopodiopsida</taxon>
        <taxon>Selaginellales</taxon>
        <taxon>Selaginellaceae</taxon>
        <taxon>Selaginella</taxon>
    </lineage>
</organism>
<protein>
    <submittedName>
        <fullName evidence="1">Uncharacterized protein</fullName>
    </submittedName>
</protein>
<accession>D8SE85</accession>
<dbReference type="Gramene" id="EFJ17243">
    <property type="protein sequence ID" value="EFJ17243"/>
    <property type="gene ID" value="SELMODRAFT_421172"/>
</dbReference>
<evidence type="ECO:0000313" key="1">
    <source>
        <dbReference type="EMBL" id="EFJ17243.1"/>
    </source>
</evidence>
<dbReference type="EMBL" id="GL377615">
    <property type="protein sequence ID" value="EFJ17243.1"/>
    <property type="molecule type" value="Genomic_DNA"/>
</dbReference>
<dbReference type="HOGENOM" id="CLU_572932_0_0_1"/>
<dbReference type="KEGG" id="smo:SELMODRAFT_421172"/>
<proteinExistence type="predicted"/>
<dbReference type="Proteomes" id="UP000001514">
    <property type="component" value="Unassembled WGS sequence"/>
</dbReference>
<evidence type="ECO:0000313" key="2">
    <source>
        <dbReference type="Proteomes" id="UP000001514"/>
    </source>
</evidence>
<dbReference type="AlphaFoldDB" id="D8SE85"/>
<reference evidence="1 2" key="1">
    <citation type="journal article" date="2011" name="Science">
        <title>The Selaginella genome identifies genetic changes associated with the evolution of vascular plants.</title>
        <authorList>
            <person name="Banks J.A."/>
            <person name="Nishiyama T."/>
            <person name="Hasebe M."/>
            <person name="Bowman J.L."/>
            <person name="Gribskov M."/>
            <person name="dePamphilis C."/>
            <person name="Albert V.A."/>
            <person name="Aono N."/>
            <person name="Aoyama T."/>
            <person name="Ambrose B.A."/>
            <person name="Ashton N.W."/>
            <person name="Axtell M.J."/>
            <person name="Barker E."/>
            <person name="Barker M.S."/>
            <person name="Bennetzen J.L."/>
            <person name="Bonawitz N.D."/>
            <person name="Chapple C."/>
            <person name="Cheng C."/>
            <person name="Correa L.G."/>
            <person name="Dacre M."/>
            <person name="DeBarry J."/>
            <person name="Dreyer I."/>
            <person name="Elias M."/>
            <person name="Engstrom E.M."/>
            <person name="Estelle M."/>
            <person name="Feng L."/>
            <person name="Finet C."/>
            <person name="Floyd S.K."/>
            <person name="Frommer W.B."/>
            <person name="Fujita T."/>
            <person name="Gramzow L."/>
            <person name="Gutensohn M."/>
            <person name="Harholt J."/>
            <person name="Hattori M."/>
            <person name="Heyl A."/>
            <person name="Hirai T."/>
            <person name="Hiwatashi Y."/>
            <person name="Ishikawa M."/>
            <person name="Iwata M."/>
            <person name="Karol K.G."/>
            <person name="Koehler B."/>
            <person name="Kolukisaoglu U."/>
            <person name="Kubo M."/>
            <person name="Kurata T."/>
            <person name="Lalonde S."/>
            <person name="Li K."/>
            <person name="Li Y."/>
            <person name="Litt A."/>
            <person name="Lyons E."/>
            <person name="Manning G."/>
            <person name="Maruyama T."/>
            <person name="Michael T.P."/>
            <person name="Mikami K."/>
            <person name="Miyazaki S."/>
            <person name="Morinaga S."/>
            <person name="Murata T."/>
            <person name="Mueller-Roeber B."/>
            <person name="Nelson D.R."/>
            <person name="Obara M."/>
            <person name="Oguri Y."/>
            <person name="Olmstead R.G."/>
            <person name="Onodera N."/>
            <person name="Petersen B.L."/>
            <person name="Pils B."/>
            <person name="Prigge M."/>
            <person name="Rensing S.A."/>
            <person name="Riano-Pachon D.M."/>
            <person name="Roberts A.W."/>
            <person name="Sato Y."/>
            <person name="Scheller H.V."/>
            <person name="Schulz B."/>
            <person name="Schulz C."/>
            <person name="Shakirov E.V."/>
            <person name="Shibagaki N."/>
            <person name="Shinohara N."/>
            <person name="Shippen D.E."/>
            <person name="Soerensen I."/>
            <person name="Sotooka R."/>
            <person name="Sugimoto N."/>
            <person name="Sugita M."/>
            <person name="Sumikawa N."/>
            <person name="Tanurdzic M."/>
            <person name="Theissen G."/>
            <person name="Ulvskov P."/>
            <person name="Wakazuki S."/>
            <person name="Weng J.K."/>
            <person name="Willats W.W."/>
            <person name="Wipf D."/>
            <person name="Wolf P.G."/>
            <person name="Yang L."/>
            <person name="Zimmer A.D."/>
            <person name="Zhu Q."/>
            <person name="Mitros T."/>
            <person name="Hellsten U."/>
            <person name="Loque D."/>
            <person name="Otillar R."/>
            <person name="Salamov A."/>
            <person name="Schmutz J."/>
            <person name="Shapiro H."/>
            <person name="Lindquist E."/>
            <person name="Lucas S."/>
            <person name="Rokhsar D."/>
            <person name="Grigoriev I.V."/>
        </authorList>
    </citation>
    <scope>NUCLEOTIDE SEQUENCE [LARGE SCALE GENOMIC DNA]</scope>
</reference>
<dbReference type="InParanoid" id="D8SE85"/>